<proteinExistence type="predicted"/>
<dbReference type="AlphaFoldDB" id="A0A151B270"/>
<dbReference type="STRING" id="1121338.CLTEP_20560"/>
<dbReference type="Pfam" id="PF20047">
    <property type="entry name" value="DUF6449"/>
    <property type="match status" value="1"/>
</dbReference>
<feature type="transmembrane region" description="Helical" evidence="1">
    <location>
        <begin position="70"/>
        <end position="91"/>
    </location>
</feature>
<feature type="transmembrane region" description="Helical" evidence="1">
    <location>
        <begin position="307"/>
        <end position="329"/>
    </location>
</feature>
<keyword evidence="4" id="KW-1185">Reference proteome</keyword>
<gene>
    <name evidence="3" type="ORF">CLTEP_20560</name>
</gene>
<keyword evidence="1" id="KW-1133">Transmembrane helix</keyword>
<evidence type="ECO:0000256" key="1">
    <source>
        <dbReference type="SAM" id="Phobius"/>
    </source>
</evidence>
<dbReference type="PATRIC" id="fig|1121338.3.peg.2143"/>
<sequence>MKWGMLAMKYKTSFFSKGILLNDLKRFSWIGITYLLVLLFDIPLKILMSLVDKNNYGYISISNLFEFKSFIQICLLITLPVLTAIILFRYIQYKKSVDMIHCLPLKREKIYDSHIFAGMIVLIMPVVIVAIVSLLLKITLGIGDNYFTAKMVFSWGGITIIFNIIIFLFTVFIGMLTGSSTAQGILTYIFLFLPVGLAVSILQNVLYFVYGLSGDFMSEETLLNFSPLTKIFTLSYSTIHTKEVIIYITISVILMLSARVIYKKRKLEMASKAVAFEKLQPVFKYGVTLCFMLLGGFYFGVIQSGNVHWILFGYVLFSLIGYYIAEIIIKKSLKVFKNIKGYLIFASIAAIVLIGINHDITGFERRIPNLNNVESIYFDNSFHSKGEYSTFYEKDNLENIRNFHKSIIENRKNIKYNIKGRQERVAIEYRLKNGEILHRQYFVSKEMYNKYFKPIYESKEYKVMKNPLLKVSDNDVSEIAVNSLEGNKKLVINKPSEIKEAIYILKNELLNKKYEEISDKRSEWGYINISISGGKSKLLYGENLGIAWKKSYTEFEKWLYKKGYLENSRIVPKDVKYVIVEKNDGKSQSTNMTDNNIKKLKISDKSKIETCLRNYFFARGDNEYIVGFYLKNDEIIYGGFKKEFVPDFVKEYFKE</sequence>
<comment type="caution">
    <text evidence="3">The sequence shown here is derived from an EMBL/GenBank/DDBJ whole genome shotgun (WGS) entry which is preliminary data.</text>
</comment>
<feature type="transmembrane region" description="Helical" evidence="1">
    <location>
        <begin position="341"/>
        <end position="358"/>
    </location>
</feature>
<feature type="transmembrane region" description="Helical" evidence="1">
    <location>
        <begin position="185"/>
        <end position="210"/>
    </location>
</feature>
<name>A0A151B270_9CLOT</name>
<feature type="transmembrane region" description="Helical" evidence="1">
    <location>
        <begin position="244"/>
        <end position="262"/>
    </location>
</feature>
<dbReference type="EMBL" id="LTBA01000029">
    <property type="protein sequence ID" value="KYH34004.1"/>
    <property type="molecule type" value="Genomic_DNA"/>
</dbReference>
<feature type="transmembrane region" description="Helical" evidence="1">
    <location>
        <begin position="115"/>
        <end position="140"/>
    </location>
</feature>
<keyword evidence="1" id="KW-0472">Membrane</keyword>
<feature type="transmembrane region" description="Helical" evidence="1">
    <location>
        <begin position="27"/>
        <end position="50"/>
    </location>
</feature>
<feature type="domain" description="DUF6449" evidence="2">
    <location>
        <begin position="429"/>
        <end position="499"/>
    </location>
</feature>
<organism evidence="3 4">
    <name type="scientific">Clostridium tepidiprofundi DSM 19306</name>
    <dbReference type="NCBI Taxonomy" id="1121338"/>
    <lineage>
        <taxon>Bacteria</taxon>
        <taxon>Bacillati</taxon>
        <taxon>Bacillota</taxon>
        <taxon>Clostridia</taxon>
        <taxon>Eubacteriales</taxon>
        <taxon>Clostridiaceae</taxon>
        <taxon>Clostridium</taxon>
    </lineage>
</organism>
<evidence type="ECO:0000313" key="3">
    <source>
        <dbReference type="EMBL" id="KYH34004.1"/>
    </source>
</evidence>
<protein>
    <recommendedName>
        <fullName evidence="2">DUF6449 domain-containing protein</fullName>
    </recommendedName>
</protein>
<dbReference type="Proteomes" id="UP000075531">
    <property type="component" value="Unassembled WGS sequence"/>
</dbReference>
<feature type="transmembrane region" description="Helical" evidence="1">
    <location>
        <begin position="152"/>
        <end position="173"/>
    </location>
</feature>
<reference evidence="3 4" key="1">
    <citation type="submission" date="2016-02" db="EMBL/GenBank/DDBJ databases">
        <title>Genome sequence of Clostridium tepidiprofundi DSM 19306.</title>
        <authorList>
            <person name="Poehlein A."/>
            <person name="Daniel R."/>
        </authorList>
    </citation>
    <scope>NUCLEOTIDE SEQUENCE [LARGE SCALE GENOMIC DNA]</scope>
    <source>
        <strain evidence="3 4">DSM 19306</strain>
    </source>
</reference>
<evidence type="ECO:0000259" key="2">
    <source>
        <dbReference type="Pfam" id="PF20047"/>
    </source>
</evidence>
<feature type="transmembrane region" description="Helical" evidence="1">
    <location>
        <begin position="282"/>
        <end position="301"/>
    </location>
</feature>
<dbReference type="InterPro" id="IPR045611">
    <property type="entry name" value="DUF6449"/>
</dbReference>
<accession>A0A151B270</accession>
<keyword evidence="1" id="KW-0812">Transmembrane</keyword>
<evidence type="ECO:0000313" key="4">
    <source>
        <dbReference type="Proteomes" id="UP000075531"/>
    </source>
</evidence>